<dbReference type="GO" id="GO:0006508">
    <property type="term" value="P:proteolysis"/>
    <property type="evidence" value="ECO:0007669"/>
    <property type="project" value="InterPro"/>
</dbReference>
<organism evidence="4 5">
    <name type="scientific">Lutimaribacter saemankumensis</name>
    <dbReference type="NCBI Taxonomy" id="490829"/>
    <lineage>
        <taxon>Bacteria</taxon>
        <taxon>Pseudomonadati</taxon>
        <taxon>Pseudomonadota</taxon>
        <taxon>Alphaproteobacteria</taxon>
        <taxon>Rhodobacterales</taxon>
        <taxon>Roseobacteraceae</taxon>
        <taxon>Lutimaribacter</taxon>
    </lineage>
</organism>
<dbReference type="Proteomes" id="UP000199340">
    <property type="component" value="Unassembled WGS sequence"/>
</dbReference>
<dbReference type="EMBL" id="FNEB01000002">
    <property type="protein sequence ID" value="SDI33387.1"/>
    <property type="molecule type" value="Genomic_DNA"/>
</dbReference>
<feature type="chain" id="PRO_5011747168" evidence="2">
    <location>
        <begin position="21"/>
        <end position="271"/>
    </location>
</feature>
<dbReference type="AlphaFoldDB" id="A0A1G8JQT4"/>
<dbReference type="SMART" id="SM00020">
    <property type="entry name" value="Tryp_SPc"/>
    <property type="match status" value="1"/>
</dbReference>
<dbReference type="InterPro" id="IPR009003">
    <property type="entry name" value="Peptidase_S1_PA"/>
</dbReference>
<feature type="signal peptide" evidence="2">
    <location>
        <begin position="1"/>
        <end position="20"/>
    </location>
</feature>
<dbReference type="Pfam" id="PF00089">
    <property type="entry name" value="Trypsin"/>
    <property type="match status" value="1"/>
</dbReference>
<gene>
    <name evidence="4" type="ORF">SAMN05421850_102234</name>
</gene>
<keyword evidence="1 2" id="KW-0732">Signal</keyword>
<dbReference type="PANTHER" id="PTHR15462">
    <property type="entry name" value="SERINE PROTEASE"/>
    <property type="match status" value="1"/>
</dbReference>
<dbReference type="GO" id="GO:0004252">
    <property type="term" value="F:serine-type endopeptidase activity"/>
    <property type="evidence" value="ECO:0007669"/>
    <property type="project" value="InterPro"/>
</dbReference>
<evidence type="ECO:0000313" key="4">
    <source>
        <dbReference type="EMBL" id="SDI33387.1"/>
    </source>
</evidence>
<reference evidence="4 5" key="1">
    <citation type="submission" date="2016-10" db="EMBL/GenBank/DDBJ databases">
        <authorList>
            <person name="de Groot N.N."/>
        </authorList>
    </citation>
    <scope>NUCLEOTIDE SEQUENCE [LARGE SCALE GENOMIC DNA]</scope>
    <source>
        <strain evidence="4 5">DSM 28010</strain>
    </source>
</reference>
<evidence type="ECO:0000256" key="1">
    <source>
        <dbReference type="ARBA" id="ARBA00022729"/>
    </source>
</evidence>
<keyword evidence="5" id="KW-1185">Reference proteome</keyword>
<protein>
    <submittedName>
        <fullName evidence="4">Trypsin</fullName>
    </submittedName>
</protein>
<dbReference type="PRINTS" id="PR00722">
    <property type="entry name" value="CHYMOTRYPSIN"/>
</dbReference>
<dbReference type="PANTHER" id="PTHR15462:SF8">
    <property type="entry name" value="SERINE PROTEASE"/>
    <property type="match status" value="1"/>
</dbReference>
<dbReference type="InterPro" id="IPR001314">
    <property type="entry name" value="Peptidase_S1A"/>
</dbReference>
<proteinExistence type="predicted"/>
<dbReference type="InterPro" id="IPR018114">
    <property type="entry name" value="TRYPSIN_HIS"/>
</dbReference>
<dbReference type="InterPro" id="IPR050966">
    <property type="entry name" value="Glutamyl_endopeptidase"/>
</dbReference>
<evidence type="ECO:0000313" key="5">
    <source>
        <dbReference type="Proteomes" id="UP000199340"/>
    </source>
</evidence>
<dbReference type="Gene3D" id="2.40.10.10">
    <property type="entry name" value="Trypsin-like serine proteases"/>
    <property type="match status" value="2"/>
</dbReference>
<dbReference type="InterPro" id="IPR001254">
    <property type="entry name" value="Trypsin_dom"/>
</dbReference>
<name>A0A1G8JQT4_9RHOB</name>
<sequence length="271" mass="29159">MLKQYLFCLMIFGLATQAGAGDTPLLKLDTADDGRGWEAVGRLEIGQEAFCTGSLIEEDLVLTAAHCLFTKSTGAPVNPGEIEFRAGWRNGRAEAYRRVRRAVVHPDYVFGGDVVSDRVRNDVALLQLDRPIRTTAVTPFETDVGRSSGQAVGIVSYAHDRADAPSLQQVCNVMGYQAGMLVTSCNVDFGSSGSPIFSFDGDQPRIVSVVSAKARIDGDPVALGTELSRPLNELRDILAHDDEMFLRAPVAGNAVSQDEGRRASGAKFVKP</sequence>
<evidence type="ECO:0000259" key="3">
    <source>
        <dbReference type="PROSITE" id="PS50240"/>
    </source>
</evidence>
<evidence type="ECO:0000256" key="2">
    <source>
        <dbReference type="SAM" id="SignalP"/>
    </source>
</evidence>
<accession>A0A1G8JQT4</accession>
<feature type="domain" description="Peptidase S1" evidence="3">
    <location>
        <begin position="11"/>
        <end position="239"/>
    </location>
</feature>
<dbReference type="InterPro" id="IPR043504">
    <property type="entry name" value="Peptidase_S1_PA_chymotrypsin"/>
</dbReference>
<dbReference type="PROSITE" id="PS50240">
    <property type="entry name" value="TRYPSIN_DOM"/>
    <property type="match status" value="1"/>
</dbReference>
<dbReference type="SUPFAM" id="SSF50494">
    <property type="entry name" value="Trypsin-like serine proteases"/>
    <property type="match status" value="1"/>
</dbReference>
<dbReference type="PROSITE" id="PS00134">
    <property type="entry name" value="TRYPSIN_HIS"/>
    <property type="match status" value="1"/>
</dbReference>
<dbReference type="STRING" id="490829.SAMN05421850_102234"/>